<feature type="domain" description="PAS" evidence="11">
    <location>
        <begin position="62"/>
        <end position="107"/>
    </location>
</feature>
<dbReference type="CDD" id="cd00130">
    <property type="entry name" value="PAS"/>
    <property type="match status" value="1"/>
</dbReference>
<dbReference type="Pfam" id="PF02518">
    <property type="entry name" value="HATPase_c"/>
    <property type="match status" value="1"/>
</dbReference>
<proteinExistence type="predicted"/>
<dbReference type="InterPro" id="IPR000014">
    <property type="entry name" value="PAS"/>
</dbReference>
<dbReference type="Pfam" id="PF00989">
    <property type="entry name" value="PAS"/>
    <property type="match status" value="1"/>
</dbReference>
<dbReference type="NCBIfam" id="TIGR00229">
    <property type="entry name" value="sensory_box"/>
    <property type="match status" value="1"/>
</dbReference>
<organism evidence="12 13">
    <name type="scientific">Candidatus Magnetominusculus xianensis</name>
    <dbReference type="NCBI Taxonomy" id="1748249"/>
    <lineage>
        <taxon>Bacteria</taxon>
        <taxon>Pseudomonadati</taxon>
        <taxon>Nitrospirota</taxon>
        <taxon>Nitrospiria</taxon>
        <taxon>Nitrospirales</taxon>
        <taxon>Nitrospiraceae</taxon>
        <taxon>Candidatus Magnetominusculus</taxon>
    </lineage>
</organism>
<sequence>METVKPMEDILRLNDAFQNFMLASQSLEHMYQKLKDRVQYLTEELEEKNRQLEKALYDTEEAEDYLKGILESLSESIIVIDPSGDITMFNKAAEKLIGLGSKEVIGRPFDSLDIKIDSDGADTYLKTHKKKRNVLISRSNVSDSRGCVRGQVIMIQDMTRIKELESHQERNKRLIAMGEMAAQIVHEIRSPLCSIELYASMLESELGNSPQTNFAKGIYTGIRSLNNILTNMLFFAKPQKPLFHSLNLNTIVTDTIFMLMPLVEARAIKFTRSEYCDIQVHGDAELLKQVLMNVIINAIQAAGESGEIFINECVNDNKSAVVEVKDNGEGIEHENIERIFDPFFSTKEKGTGLGLAIASKIMLAHDGIIRVKSKKGIGSTFQIVLPLEM</sequence>
<dbReference type="GO" id="GO:0004673">
    <property type="term" value="F:protein histidine kinase activity"/>
    <property type="evidence" value="ECO:0007669"/>
    <property type="project" value="UniProtKB-EC"/>
</dbReference>
<evidence type="ECO:0000256" key="6">
    <source>
        <dbReference type="ARBA" id="ARBA00022777"/>
    </source>
</evidence>
<dbReference type="RefSeq" id="WP_085052409.1">
    <property type="nucleotide sequence ID" value="NZ_LNQR01000064.1"/>
</dbReference>
<dbReference type="SUPFAM" id="SSF55785">
    <property type="entry name" value="PYP-like sensor domain (PAS domain)"/>
    <property type="match status" value="1"/>
</dbReference>
<evidence type="ECO:0000256" key="8">
    <source>
        <dbReference type="ARBA" id="ARBA00023012"/>
    </source>
</evidence>
<feature type="domain" description="Histidine kinase" evidence="10">
    <location>
        <begin position="183"/>
        <end position="389"/>
    </location>
</feature>
<dbReference type="SMART" id="SM00387">
    <property type="entry name" value="HATPase_c"/>
    <property type="match status" value="1"/>
</dbReference>
<dbReference type="InterPro" id="IPR013767">
    <property type="entry name" value="PAS_fold"/>
</dbReference>
<dbReference type="Gene3D" id="3.30.565.10">
    <property type="entry name" value="Histidine kinase-like ATPase, C-terminal domain"/>
    <property type="match status" value="1"/>
</dbReference>
<dbReference type="PROSITE" id="PS50109">
    <property type="entry name" value="HIS_KIN"/>
    <property type="match status" value="1"/>
</dbReference>
<dbReference type="InterPro" id="IPR005467">
    <property type="entry name" value="His_kinase_dom"/>
</dbReference>
<dbReference type="Pfam" id="PF00512">
    <property type="entry name" value="HisKA"/>
    <property type="match status" value="1"/>
</dbReference>
<accession>A0ABR5SGD6</accession>
<dbReference type="InterPro" id="IPR036097">
    <property type="entry name" value="HisK_dim/P_sf"/>
</dbReference>
<dbReference type="InterPro" id="IPR003594">
    <property type="entry name" value="HATPase_dom"/>
</dbReference>
<dbReference type="PANTHER" id="PTHR43065:SF10">
    <property type="entry name" value="PEROXIDE STRESS-ACTIVATED HISTIDINE KINASE MAK3"/>
    <property type="match status" value="1"/>
</dbReference>
<evidence type="ECO:0000259" key="11">
    <source>
        <dbReference type="PROSITE" id="PS50112"/>
    </source>
</evidence>
<evidence type="ECO:0000313" key="13">
    <source>
        <dbReference type="Proteomes" id="UP000060487"/>
    </source>
</evidence>
<comment type="catalytic activity">
    <reaction evidence="1">
        <text>ATP + protein L-histidine = ADP + protein N-phospho-L-histidine.</text>
        <dbReference type="EC" id="2.7.13.3"/>
    </reaction>
</comment>
<evidence type="ECO:0000256" key="3">
    <source>
        <dbReference type="ARBA" id="ARBA00022553"/>
    </source>
</evidence>
<dbReference type="Proteomes" id="UP000060487">
    <property type="component" value="Unassembled WGS sequence"/>
</dbReference>
<feature type="coiled-coil region" evidence="9">
    <location>
        <begin position="24"/>
        <end position="62"/>
    </location>
</feature>
<evidence type="ECO:0000313" key="12">
    <source>
        <dbReference type="EMBL" id="KWT85145.1"/>
    </source>
</evidence>
<keyword evidence="5" id="KW-0547">Nucleotide-binding</keyword>
<keyword evidence="13" id="KW-1185">Reference proteome</keyword>
<evidence type="ECO:0000256" key="4">
    <source>
        <dbReference type="ARBA" id="ARBA00022679"/>
    </source>
</evidence>
<keyword evidence="3" id="KW-0597">Phosphoprotein</keyword>
<name>A0ABR5SGD6_9BACT</name>
<keyword evidence="7" id="KW-0067">ATP-binding</keyword>
<dbReference type="PROSITE" id="PS50112">
    <property type="entry name" value="PAS"/>
    <property type="match status" value="1"/>
</dbReference>
<evidence type="ECO:0000256" key="5">
    <source>
        <dbReference type="ARBA" id="ARBA00022741"/>
    </source>
</evidence>
<dbReference type="Gene3D" id="1.10.287.130">
    <property type="match status" value="1"/>
</dbReference>
<dbReference type="InterPro" id="IPR036890">
    <property type="entry name" value="HATPase_C_sf"/>
</dbReference>
<keyword evidence="8" id="KW-0902">Two-component regulatory system</keyword>
<reference evidence="12 13" key="1">
    <citation type="submission" date="2015-11" db="EMBL/GenBank/DDBJ databases">
        <authorList>
            <person name="Lin W."/>
        </authorList>
    </citation>
    <scope>NUCLEOTIDE SEQUENCE [LARGE SCALE GENOMIC DNA]</scope>
    <source>
        <strain evidence="12 13">HCH-1</strain>
    </source>
</reference>
<evidence type="ECO:0000256" key="2">
    <source>
        <dbReference type="ARBA" id="ARBA00012438"/>
    </source>
</evidence>
<keyword evidence="9" id="KW-0175">Coiled coil</keyword>
<dbReference type="SMART" id="SM00388">
    <property type="entry name" value="HisKA"/>
    <property type="match status" value="1"/>
</dbReference>
<dbReference type="Gene3D" id="3.30.450.20">
    <property type="entry name" value="PAS domain"/>
    <property type="match status" value="1"/>
</dbReference>
<evidence type="ECO:0000256" key="9">
    <source>
        <dbReference type="SAM" id="Coils"/>
    </source>
</evidence>
<dbReference type="EMBL" id="LNQR01000064">
    <property type="protein sequence ID" value="KWT85145.1"/>
    <property type="molecule type" value="Genomic_DNA"/>
</dbReference>
<gene>
    <name evidence="12" type="ORF">ASN18_1793</name>
</gene>
<dbReference type="SMART" id="SM00091">
    <property type="entry name" value="PAS"/>
    <property type="match status" value="1"/>
</dbReference>
<keyword evidence="6 12" id="KW-0418">Kinase</keyword>
<dbReference type="SUPFAM" id="SSF55874">
    <property type="entry name" value="ATPase domain of HSP90 chaperone/DNA topoisomerase II/histidine kinase"/>
    <property type="match status" value="1"/>
</dbReference>
<dbReference type="CDD" id="cd00082">
    <property type="entry name" value="HisKA"/>
    <property type="match status" value="1"/>
</dbReference>
<dbReference type="InterPro" id="IPR004358">
    <property type="entry name" value="Sig_transdc_His_kin-like_C"/>
</dbReference>
<dbReference type="PANTHER" id="PTHR43065">
    <property type="entry name" value="SENSOR HISTIDINE KINASE"/>
    <property type="match status" value="1"/>
</dbReference>
<dbReference type="SUPFAM" id="SSF47384">
    <property type="entry name" value="Homodimeric domain of signal transducing histidine kinase"/>
    <property type="match status" value="1"/>
</dbReference>
<dbReference type="InterPro" id="IPR035965">
    <property type="entry name" value="PAS-like_dom_sf"/>
</dbReference>
<comment type="caution">
    <text evidence="12">The sequence shown here is derived from an EMBL/GenBank/DDBJ whole genome shotgun (WGS) entry which is preliminary data.</text>
</comment>
<keyword evidence="4 12" id="KW-0808">Transferase</keyword>
<dbReference type="InterPro" id="IPR003661">
    <property type="entry name" value="HisK_dim/P_dom"/>
</dbReference>
<evidence type="ECO:0000259" key="10">
    <source>
        <dbReference type="PROSITE" id="PS50109"/>
    </source>
</evidence>
<evidence type="ECO:0000256" key="1">
    <source>
        <dbReference type="ARBA" id="ARBA00000085"/>
    </source>
</evidence>
<dbReference type="EC" id="2.7.13.3" evidence="2"/>
<dbReference type="PRINTS" id="PR00344">
    <property type="entry name" value="BCTRLSENSOR"/>
</dbReference>
<evidence type="ECO:0000256" key="7">
    <source>
        <dbReference type="ARBA" id="ARBA00022840"/>
    </source>
</evidence>
<protein>
    <recommendedName>
        <fullName evidence="2">histidine kinase</fullName>
        <ecNumber evidence="2">2.7.13.3</ecNumber>
    </recommendedName>
</protein>